<accession>A0A819XE22</accession>
<organism evidence="1 2">
    <name type="scientific">Adineta steineri</name>
    <dbReference type="NCBI Taxonomy" id="433720"/>
    <lineage>
        <taxon>Eukaryota</taxon>
        <taxon>Metazoa</taxon>
        <taxon>Spiralia</taxon>
        <taxon>Gnathifera</taxon>
        <taxon>Rotifera</taxon>
        <taxon>Eurotatoria</taxon>
        <taxon>Bdelloidea</taxon>
        <taxon>Adinetida</taxon>
        <taxon>Adinetidae</taxon>
        <taxon>Adineta</taxon>
    </lineage>
</organism>
<dbReference type="Gene3D" id="2.60.40.640">
    <property type="match status" value="1"/>
</dbReference>
<proteinExistence type="predicted"/>
<name>A0A819XE22_9BILA</name>
<reference evidence="1" key="1">
    <citation type="submission" date="2021-02" db="EMBL/GenBank/DDBJ databases">
        <authorList>
            <person name="Nowell W R."/>
        </authorList>
    </citation>
    <scope>NUCLEOTIDE SEQUENCE</scope>
</reference>
<gene>
    <name evidence="1" type="ORF">OKA104_LOCUS37678</name>
</gene>
<protein>
    <submittedName>
        <fullName evidence="1">Uncharacterized protein</fullName>
    </submittedName>
</protein>
<sequence>MGCGSSSSAVIINLDRPDPFYFAGEVISGVVQFNVNDETVEVDELVLKLVIRHDTEVVGQLIHNIMQ</sequence>
<dbReference type="Proteomes" id="UP000663881">
    <property type="component" value="Unassembled WGS sequence"/>
</dbReference>
<comment type="caution">
    <text evidence="1">The sequence shown here is derived from an EMBL/GenBank/DDBJ whole genome shotgun (WGS) entry which is preliminary data.</text>
</comment>
<dbReference type="AlphaFoldDB" id="A0A819XE22"/>
<evidence type="ECO:0000313" key="2">
    <source>
        <dbReference type="Proteomes" id="UP000663881"/>
    </source>
</evidence>
<evidence type="ECO:0000313" key="1">
    <source>
        <dbReference type="EMBL" id="CAF4139630.1"/>
    </source>
</evidence>
<dbReference type="InterPro" id="IPR014752">
    <property type="entry name" value="Arrestin-like_C"/>
</dbReference>
<dbReference type="EMBL" id="CAJOAY010006411">
    <property type="protein sequence ID" value="CAF4139630.1"/>
    <property type="molecule type" value="Genomic_DNA"/>
</dbReference>